<accession>A0A6L6QNU1</accession>
<reference evidence="2 3" key="1">
    <citation type="submission" date="2019-11" db="EMBL/GenBank/DDBJ databases">
        <title>Type strains purchased from KCTC, JCM and DSMZ.</title>
        <authorList>
            <person name="Lu H."/>
        </authorList>
    </citation>
    <scope>NUCLEOTIDE SEQUENCE [LARGE SCALE GENOMIC DNA]</scope>
    <source>
        <strain evidence="2 3">JCM 31587</strain>
    </source>
</reference>
<dbReference type="OrthoDB" id="5948210at2"/>
<sequence>MTRLGSVGHVYYISSGEGKLVGHERTCTSCGAFSYADPKDYAGISKSSGPMETLKRETYPGLDEALAPRMELEAKVKAAPHLLSEEERLGLVFSPINLISPTVEKHFATTHMDAGVALAIGGGVALCFLGATIGNSIAPEFGPQGVVAGLVIGAGLVIWQLIAAGPRFMRKEILPLLAKSLAPVQPSEAEVNRVLLELKKGAAQDRQQAQGLAADCSHSLAAIEVQVSSGGCQDYIKCHAPNARRFPAADPAGFRHRYPDAGVPQRPPAAA</sequence>
<protein>
    <submittedName>
        <fullName evidence="2">Uncharacterized protein</fullName>
    </submittedName>
</protein>
<organism evidence="2 3">
    <name type="scientific">Massilia eburnea</name>
    <dbReference type="NCBI Taxonomy" id="1776165"/>
    <lineage>
        <taxon>Bacteria</taxon>
        <taxon>Pseudomonadati</taxon>
        <taxon>Pseudomonadota</taxon>
        <taxon>Betaproteobacteria</taxon>
        <taxon>Burkholderiales</taxon>
        <taxon>Oxalobacteraceae</taxon>
        <taxon>Telluria group</taxon>
        <taxon>Massilia</taxon>
    </lineage>
</organism>
<comment type="caution">
    <text evidence="2">The sequence shown here is derived from an EMBL/GenBank/DDBJ whole genome shotgun (WGS) entry which is preliminary data.</text>
</comment>
<proteinExistence type="predicted"/>
<evidence type="ECO:0000256" key="1">
    <source>
        <dbReference type="SAM" id="Phobius"/>
    </source>
</evidence>
<evidence type="ECO:0000313" key="2">
    <source>
        <dbReference type="EMBL" id="MTW13890.1"/>
    </source>
</evidence>
<evidence type="ECO:0000313" key="3">
    <source>
        <dbReference type="Proteomes" id="UP000472320"/>
    </source>
</evidence>
<keyword evidence="1" id="KW-1133">Transmembrane helix</keyword>
<keyword evidence="3" id="KW-1185">Reference proteome</keyword>
<gene>
    <name evidence="2" type="ORF">GM658_25070</name>
</gene>
<keyword evidence="1" id="KW-0812">Transmembrane</keyword>
<feature type="transmembrane region" description="Helical" evidence="1">
    <location>
        <begin position="114"/>
        <end position="133"/>
    </location>
</feature>
<name>A0A6L6QNU1_9BURK</name>
<keyword evidence="1" id="KW-0472">Membrane</keyword>
<dbReference type="Proteomes" id="UP000472320">
    <property type="component" value="Unassembled WGS sequence"/>
</dbReference>
<dbReference type="AlphaFoldDB" id="A0A6L6QNU1"/>
<dbReference type="EMBL" id="WNKX01000029">
    <property type="protein sequence ID" value="MTW13890.1"/>
    <property type="molecule type" value="Genomic_DNA"/>
</dbReference>
<feature type="transmembrane region" description="Helical" evidence="1">
    <location>
        <begin position="145"/>
        <end position="164"/>
    </location>
</feature>